<sequence>MGQSQLPVYYLFIHPNDLKELRGDIWCEDPIQGSLKINKKKLDIDLLYRGSHTRKFKKKSYNIRFYQPKFYLGSKEIHLNAEYKDISLMRNKLSFDFFTSIGVLAPKAQHVFLHLNGKPEGLYLQLESVDEQFFQKRNYPLGAVFYAVDGDANFSLLSDLDQDVKESLDLGYEMKFGTDEDVGYLQELIYKINTLPRNEFEQSIQDYVNVNQYLRWLAGVIFTQNYDGFVHNYSLIRNKETGLFEVSPWDYDGTWGRDVNGKVMEYDYVRIEGFNTLTARILDIAAFRSEYRSIIEHILVNEFTVDYMKPKIENLYKQLRPYFLKDPYIQHLISKFDQEPEFILNFIKDRSRYISENLHKLE</sequence>
<comment type="caution">
    <text evidence="1">The sequence shown here is derived from an EMBL/GenBank/DDBJ whole genome shotgun (WGS) entry which is preliminary data.</text>
</comment>
<keyword evidence="2" id="KW-1185">Reference proteome</keyword>
<organism evidence="1 2">
    <name type="scientific">Pseudoneobacillus rhizosphaerae</name>
    <dbReference type="NCBI Taxonomy" id="2880968"/>
    <lineage>
        <taxon>Bacteria</taxon>
        <taxon>Bacillati</taxon>
        <taxon>Bacillota</taxon>
        <taxon>Bacilli</taxon>
        <taxon>Bacillales</taxon>
        <taxon>Bacillaceae</taxon>
        <taxon>Pseudoneobacillus</taxon>
    </lineage>
</organism>
<evidence type="ECO:0000313" key="2">
    <source>
        <dbReference type="Proteomes" id="UP000789845"/>
    </source>
</evidence>
<dbReference type="PANTHER" id="PTHR40050:SF1">
    <property type="entry name" value="INNER SPORE COAT PROTEIN H"/>
    <property type="match status" value="1"/>
</dbReference>
<proteinExistence type="predicted"/>
<keyword evidence="1" id="KW-0946">Virion</keyword>
<dbReference type="EMBL" id="CAKJTG010000005">
    <property type="protein sequence ID" value="CAG9607299.1"/>
    <property type="molecule type" value="Genomic_DNA"/>
</dbReference>
<evidence type="ECO:0000313" key="1">
    <source>
        <dbReference type="EMBL" id="CAG9607299.1"/>
    </source>
</evidence>
<dbReference type="AlphaFoldDB" id="A0A9C7G776"/>
<reference evidence="1" key="1">
    <citation type="submission" date="2021-10" db="EMBL/GenBank/DDBJ databases">
        <authorList>
            <person name="Criscuolo A."/>
        </authorList>
    </citation>
    <scope>NUCLEOTIDE SEQUENCE</scope>
    <source>
        <strain evidence="1">CIP111885</strain>
    </source>
</reference>
<protein>
    <submittedName>
        <fullName evidence="1">Inner spore coat protein H</fullName>
    </submittedName>
</protein>
<dbReference type="Proteomes" id="UP000789845">
    <property type="component" value="Unassembled WGS sequence"/>
</dbReference>
<gene>
    <name evidence="1" type="primary">cotH</name>
    <name evidence="1" type="ORF">NEOCIP111885_00989</name>
</gene>
<dbReference type="InterPro" id="IPR014867">
    <property type="entry name" value="Spore_coat_CotH_CotH2/3/7"/>
</dbReference>
<keyword evidence="1" id="KW-0167">Capsid protein</keyword>
<dbReference type="RefSeq" id="WP_230495575.1">
    <property type="nucleotide sequence ID" value="NZ_CAKJTG010000005.1"/>
</dbReference>
<dbReference type="Pfam" id="PF08757">
    <property type="entry name" value="CotH"/>
    <property type="match status" value="1"/>
</dbReference>
<dbReference type="PANTHER" id="PTHR40050">
    <property type="entry name" value="INNER SPORE COAT PROTEIN H"/>
    <property type="match status" value="1"/>
</dbReference>
<accession>A0A9C7G776</accession>
<name>A0A9C7G776_9BACI</name>